<dbReference type="SUPFAM" id="SSF46785">
    <property type="entry name" value="Winged helix' DNA-binding domain"/>
    <property type="match status" value="1"/>
</dbReference>
<name>A0ABM7M8D0_9ACTN</name>
<dbReference type="Proteomes" id="UP000676967">
    <property type="component" value="Chromosome"/>
</dbReference>
<keyword evidence="2" id="KW-1185">Reference proteome</keyword>
<proteinExistence type="predicted"/>
<dbReference type="EMBL" id="AP023356">
    <property type="protein sequence ID" value="BCJ47910.1"/>
    <property type="molecule type" value="Genomic_DNA"/>
</dbReference>
<reference evidence="1 2" key="1">
    <citation type="submission" date="2020-08" db="EMBL/GenBank/DDBJ databases">
        <title>Whole genome shotgun sequence of Actinoplanes ianthinogenes NBRC 13996.</title>
        <authorList>
            <person name="Komaki H."/>
            <person name="Tamura T."/>
        </authorList>
    </citation>
    <scope>NUCLEOTIDE SEQUENCE [LARGE SCALE GENOMIC DNA]</scope>
    <source>
        <strain evidence="1 2">NBRC 13996</strain>
    </source>
</reference>
<evidence type="ECO:0008006" key="3">
    <source>
        <dbReference type="Google" id="ProtNLM"/>
    </source>
</evidence>
<sequence>MTATLGDMLLVFLADRPATPHELQQRHAGTFGPQRAVGINRVVAALSRQEKLGHVRLLNGATRRAPRVCTLTDSGRERQHAWILDVPGRLTPAEVLDRVLLTMAATDRATFEEVIARCLAVLEPQRRRRTTRAMVSAPHALAEYEDAVTSTLCTWLRDLSGRTRDRDAA</sequence>
<evidence type="ECO:0000313" key="2">
    <source>
        <dbReference type="Proteomes" id="UP000676967"/>
    </source>
</evidence>
<protein>
    <recommendedName>
        <fullName evidence="3">PadR family transcriptional regulator</fullName>
    </recommendedName>
</protein>
<dbReference type="InterPro" id="IPR036390">
    <property type="entry name" value="WH_DNA-bd_sf"/>
</dbReference>
<evidence type="ECO:0000313" key="1">
    <source>
        <dbReference type="EMBL" id="BCJ47910.1"/>
    </source>
</evidence>
<accession>A0ABM7M8D0</accession>
<gene>
    <name evidence="1" type="ORF">Aiant_85670</name>
</gene>
<organism evidence="1 2">
    <name type="scientific">Actinoplanes ianthinogenes</name>
    <dbReference type="NCBI Taxonomy" id="122358"/>
    <lineage>
        <taxon>Bacteria</taxon>
        <taxon>Bacillati</taxon>
        <taxon>Actinomycetota</taxon>
        <taxon>Actinomycetes</taxon>
        <taxon>Micromonosporales</taxon>
        <taxon>Micromonosporaceae</taxon>
        <taxon>Actinoplanes</taxon>
    </lineage>
</organism>